<comment type="caution">
    <text evidence="1">The sequence shown here is derived from an EMBL/GenBank/DDBJ whole genome shotgun (WGS) entry which is preliminary data.</text>
</comment>
<dbReference type="Proteomes" id="UP000612362">
    <property type="component" value="Unassembled WGS sequence"/>
</dbReference>
<sequence>MPGYMRCGLAFLCDMSTKPMQSYGENSFRTMLKSPFLIGAIFVWTSPRKQYLGDKVAHTIIIKTR</sequence>
<gene>
    <name evidence="1" type="ORF">KSX_50810</name>
</gene>
<evidence type="ECO:0000313" key="1">
    <source>
        <dbReference type="EMBL" id="GHO46918.1"/>
    </source>
</evidence>
<protein>
    <submittedName>
        <fullName evidence="1">Uncharacterized protein</fullName>
    </submittedName>
</protein>
<keyword evidence="2" id="KW-1185">Reference proteome</keyword>
<organism evidence="1 2">
    <name type="scientific">Ktedonospora formicarum</name>
    <dbReference type="NCBI Taxonomy" id="2778364"/>
    <lineage>
        <taxon>Bacteria</taxon>
        <taxon>Bacillati</taxon>
        <taxon>Chloroflexota</taxon>
        <taxon>Ktedonobacteria</taxon>
        <taxon>Ktedonobacterales</taxon>
        <taxon>Ktedonobacteraceae</taxon>
        <taxon>Ktedonospora</taxon>
    </lineage>
</organism>
<proteinExistence type="predicted"/>
<name>A0A8J3MUT0_9CHLR</name>
<evidence type="ECO:0000313" key="2">
    <source>
        <dbReference type="Proteomes" id="UP000612362"/>
    </source>
</evidence>
<dbReference type="AlphaFoldDB" id="A0A8J3MUT0"/>
<reference evidence="1" key="1">
    <citation type="submission" date="2020-10" db="EMBL/GenBank/DDBJ databases">
        <title>Taxonomic study of unclassified bacteria belonging to the class Ktedonobacteria.</title>
        <authorList>
            <person name="Yabe S."/>
            <person name="Wang C.M."/>
            <person name="Zheng Y."/>
            <person name="Sakai Y."/>
            <person name="Cavaletti L."/>
            <person name="Monciardini P."/>
            <person name="Donadio S."/>
        </authorList>
    </citation>
    <scope>NUCLEOTIDE SEQUENCE</scope>
    <source>
        <strain evidence="1">SOSP1-1</strain>
    </source>
</reference>
<dbReference type="EMBL" id="BNJF01000002">
    <property type="protein sequence ID" value="GHO46918.1"/>
    <property type="molecule type" value="Genomic_DNA"/>
</dbReference>
<accession>A0A8J3MUT0</accession>
<dbReference type="RefSeq" id="WP_220196261.1">
    <property type="nucleotide sequence ID" value="NZ_BNJF01000002.1"/>
</dbReference>